<protein>
    <submittedName>
        <fullName evidence="1">Uncharacterized protein</fullName>
    </submittedName>
</protein>
<evidence type="ECO:0000313" key="1">
    <source>
        <dbReference type="EMBL" id="KKK56127.1"/>
    </source>
</evidence>
<reference evidence="1" key="1">
    <citation type="journal article" date="2015" name="Nature">
        <title>Complex archaea that bridge the gap between prokaryotes and eukaryotes.</title>
        <authorList>
            <person name="Spang A."/>
            <person name="Saw J.H."/>
            <person name="Jorgensen S.L."/>
            <person name="Zaremba-Niedzwiedzka K."/>
            <person name="Martijn J."/>
            <person name="Lind A.E."/>
            <person name="van Eijk R."/>
            <person name="Schleper C."/>
            <person name="Guy L."/>
            <person name="Ettema T.J."/>
        </authorList>
    </citation>
    <scope>NUCLEOTIDE SEQUENCE</scope>
</reference>
<sequence>MHSHDIRTRAGHLERFWRTRNDKFKEWYEQIRMVDTLKQRDMESFVGNDPRASFNLISSLLNQKIPHRLQPDRLNPEQVAPAAELSFMFEVIWENIFDQYRLRGRHYLDDLINFLLCTGWYTAFAT</sequence>
<proteinExistence type="predicted"/>
<dbReference type="EMBL" id="LAZR01065146">
    <property type="protein sequence ID" value="KKK56127.1"/>
    <property type="molecule type" value="Genomic_DNA"/>
</dbReference>
<name>A0A0F8WGX7_9ZZZZ</name>
<feature type="non-terminal residue" evidence="1">
    <location>
        <position position="126"/>
    </location>
</feature>
<dbReference type="AlphaFoldDB" id="A0A0F8WGX7"/>
<accession>A0A0F8WGX7</accession>
<organism evidence="1">
    <name type="scientific">marine sediment metagenome</name>
    <dbReference type="NCBI Taxonomy" id="412755"/>
    <lineage>
        <taxon>unclassified sequences</taxon>
        <taxon>metagenomes</taxon>
        <taxon>ecological metagenomes</taxon>
    </lineage>
</organism>
<comment type="caution">
    <text evidence="1">The sequence shown here is derived from an EMBL/GenBank/DDBJ whole genome shotgun (WGS) entry which is preliminary data.</text>
</comment>
<gene>
    <name evidence="1" type="ORF">LCGC14_3067660</name>
</gene>